<dbReference type="AlphaFoldDB" id="A0A495IDS5"/>
<keyword evidence="4" id="KW-1185">Reference proteome</keyword>
<dbReference type="Proteomes" id="UP000280008">
    <property type="component" value="Unassembled WGS sequence"/>
</dbReference>
<gene>
    <name evidence="3" type="ORF">C8E83_0245</name>
</gene>
<dbReference type="RefSeq" id="WP_121368058.1">
    <property type="nucleotide sequence ID" value="NZ_RBKS01000001.1"/>
</dbReference>
<keyword evidence="2" id="KW-0812">Transmembrane</keyword>
<sequence length="68" mass="6839">MTFFSSSPDRGARAGQGGWRDDTGAVTAEYAVVLLAAVAFAGVLAAILRSGGVQGLLTDLVQKALSGV</sequence>
<dbReference type="EMBL" id="RBKS01000001">
    <property type="protein sequence ID" value="RKR73156.1"/>
    <property type="molecule type" value="Genomic_DNA"/>
</dbReference>
<feature type="region of interest" description="Disordered" evidence="1">
    <location>
        <begin position="1"/>
        <end position="21"/>
    </location>
</feature>
<protein>
    <submittedName>
        <fullName evidence="3">Uncharacterized protein DUF4244</fullName>
    </submittedName>
</protein>
<feature type="transmembrane region" description="Helical" evidence="2">
    <location>
        <begin position="30"/>
        <end position="48"/>
    </location>
</feature>
<evidence type="ECO:0000256" key="2">
    <source>
        <dbReference type="SAM" id="Phobius"/>
    </source>
</evidence>
<evidence type="ECO:0000313" key="4">
    <source>
        <dbReference type="Proteomes" id="UP000280008"/>
    </source>
</evidence>
<proteinExistence type="predicted"/>
<keyword evidence="2" id="KW-0472">Membrane</keyword>
<name>A0A495IDS5_9MICO</name>
<comment type="caution">
    <text evidence="3">The sequence shown here is derived from an EMBL/GenBank/DDBJ whole genome shotgun (WGS) entry which is preliminary data.</text>
</comment>
<dbReference type="Pfam" id="PF14029">
    <property type="entry name" value="DUF4244"/>
    <property type="match status" value="1"/>
</dbReference>
<dbReference type="InterPro" id="IPR025338">
    <property type="entry name" value="DUF4244"/>
</dbReference>
<reference evidence="3 4" key="1">
    <citation type="submission" date="2018-10" db="EMBL/GenBank/DDBJ databases">
        <title>Sequencing the genomes of 1000 actinobacteria strains.</title>
        <authorList>
            <person name="Klenk H.-P."/>
        </authorList>
    </citation>
    <scope>NUCLEOTIDE SEQUENCE [LARGE SCALE GENOMIC DNA]</scope>
    <source>
        <strain evidence="3 4">DSM 17894</strain>
    </source>
</reference>
<organism evidence="3 4">
    <name type="scientific">Frondihabitans australicus</name>
    <dbReference type="NCBI Taxonomy" id="386892"/>
    <lineage>
        <taxon>Bacteria</taxon>
        <taxon>Bacillati</taxon>
        <taxon>Actinomycetota</taxon>
        <taxon>Actinomycetes</taxon>
        <taxon>Micrococcales</taxon>
        <taxon>Microbacteriaceae</taxon>
        <taxon>Frondihabitans</taxon>
    </lineage>
</organism>
<accession>A0A495IDS5</accession>
<evidence type="ECO:0000256" key="1">
    <source>
        <dbReference type="SAM" id="MobiDB-lite"/>
    </source>
</evidence>
<evidence type="ECO:0000313" key="3">
    <source>
        <dbReference type="EMBL" id="RKR73156.1"/>
    </source>
</evidence>
<keyword evidence="2" id="KW-1133">Transmembrane helix</keyword>